<evidence type="ECO:0000259" key="9">
    <source>
        <dbReference type="Pfam" id="PF00535"/>
    </source>
</evidence>
<feature type="domain" description="Glycosyltransferase 2-like" evidence="9">
    <location>
        <begin position="25"/>
        <end position="183"/>
    </location>
</feature>
<keyword evidence="5" id="KW-0448">Lipopolysaccharide biosynthesis</keyword>
<feature type="compositionally biased region" description="Low complexity" evidence="8">
    <location>
        <begin position="269"/>
        <end position="283"/>
    </location>
</feature>
<evidence type="ECO:0000256" key="4">
    <source>
        <dbReference type="ARBA" id="ARBA00022692"/>
    </source>
</evidence>
<dbReference type="InterPro" id="IPR001173">
    <property type="entry name" value="Glyco_trans_2-like"/>
</dbReference>
<evidence type="ECO:0000313" key="10">
    <source>
        <dbReference type="EMBL" id="RAR62979.1"/>
    </source>
</evidence>
<keyword evidence="2 10" id="KW-0328">Glycosyltransferase</keyword>
<feature type="region of interest" description="Disordered" evidence="8">
    <location>
        <begin position="260"/>
        <end position="294"/>
    </location>
</feature>
<sequence length="294" mass="31963">MQATRPAAKTLRKQRDIILSTPLVSIVIPAKDEAGNLPALLDEVDAALVGTDYEVLVVDDASQDGSWAMLTRRATEDPRLRPLHHDKSAGQSTSVWQAARAARGTWLATLDGDGQNDPADLPNLLERAQRGDVTLVAGHRTTRRDDWLKRLSSRVANKVRSALLKDDTPDTGCGLKVIHREAFLALPYFNHMHRFLPALVLAQGGRCVSVPVNHRPRGAGESHYGLNNRLWAGLLDILGVMWLRKRTRLPAPLDTFEASPAAVSKLTPDSSSDQSSGADSAEAPTPTSAREASR</sequence>
<keyword evidence="6" id="KW-1133">Transmembrane helix</keyword>
<feature type="compositionally biased region" description="Polar residues" evidence="8">
    <location>
        <begin position="285"/>
        <end position="294"/>
    </location>
</feature>
<accession>A0A328XSP1</accession>
<reference evidence="10 11" key="1">
    <citation type="submission" date="2018-06" db="EMBL/GenBank/DDBJ databases">
        <title>Comparative analysis of microorganisms from saline springs in Andes Mountain Range, Colombia.</title>
        <authorList>
            <person name="Rubin E."/>
        </authorList>
    </citation>
    <scope>NUCLEOTIDE SEQUENCE [LARGE SCALE GENOMIC DNA]</scope>
    <source>
        <strain evidence="10 11">USBA-857</strain>
    </source>
</reference>
<dbReference type="FunFam" id="3.90.550.10:FF:000170">
    <property type="entry name" value="Dolichol-phosphate mannosyltransferase"/>
    <property type="match status" value="1"/>
</dbReference>
<keyword evidence="4" id="KW-0812">Transmembrane</keyword>
<keyword evidence="3 10" id="KW-0808">Transferase</keyword>
<dbReference type="AlphaFoldDB" id="A0A328XSP1"/>
<evidence type="ECO:0000256" key="6">
    <source>
        <dbReference type="ARBA" id="ARBA00022989"/>
    </source>
</evidence>
<evidence type="ECO:0000256" key="5">
    <source>
        <dbReference type="ARBA" id="ARBA00022985"/>
    </source>
</evidence>
<evidence type="ECO:0000256" key="7">
    <source>
        <dbReference type="ARBA" id="ARBA00023136"/>
    </source>
</evidence>
<proteinExistence type="predicted"/>
<dbReference type="GO" id="GO:0099621">
    <property type="term" value="F:undecaprenyl-phosphate 4-deoxy-4-formamido-L-arabinose transferase activity"/>
    <property type="evidence" value="ECO:0007669"/>
    <property type="project" value="TreeGrafter"/>
</dbReference>
<keyword evidence="1" id="KW-1003">Cell membrane</keyword>
<organism evidence="10 11">
    <name type="scientific">Onishia taeanensis</name>
    <dbReference type="NCBI Taxonomy" id="284577"/>
    <lineage>
        <taxon>Bacteria</taxon>
        <taxon>Pseudomonadati</taxon>
        <taxon>Pseudomonadota</taxon>
        <taxon>Gammaproteobacteria</taxon>
        <taxon>Oceanospirillales</taxon>
        <taxon>Halomonadaceae</taxon>
        <taxon>Onishia</taxon>
    </lineage>
</organism>
<dbReference type="InterPro" id="IPR029044">
    <property type="entry name" value="Nucleotide-diphossugar_trans"/>
</dbReference>
<dbReference type="PANTHER" id="PTHR48090">
    <property type="entry name" value="UNDECAPRENYL-PHOSPHATE 4-DEOXY-4-FORMAMIDO-L-ARABINOSE TRANSFERASE-RELATED"/>
    <property type="match status" value="1"/>
</dbReference>
<dbReference type="SUPFAM" id="SSF53448">
    <property type="entry name" value="Nucleotide-diphospho-sugar transferases"/>
    <property type="match status" value="1"/>
</dbReference>
<evidence type="ECO:0000313" key="11">
    <source>
        <dbReference type="Proteomes" id="UP000249700"/>
    </source>
</evidence>
<evidence type="ECO:0000256" key="8">
    <source>
        <dbReference type="SAM" id="MobiDB-lite"/>
    </source>
</evidence>
<dbReference type="EMBL" id="QLSX01000003">
    <property type="protein sequence ID" value="RAR62979.1"/>
    <property type="molecule type" value="Genomic_DNA"/>
</dbReference>
<dbReference type="Pfam" id="PF00535">
    <property type="entry name" value="Glycos_transf_2"/>
    <property type="match status" value="1"/>
</dbReference>
<keyword evidence="7" id="KW-0472">Membrane</keyword>
<protein>
    <submittedName>
        <fullName evidence="10">Dolichol-phosphate mannosyltransferase</fullName>
    </submittedName>
</protein>
<evidence type="ECO:0000256" key="1">
    <source>
        <dbReference type="ARBA" id="ARBA00022475"/>
    </source>
</evidence>
<dbReference type="Gene3D" id="3.90.550.10">
    <property type="entry name" value="Spore Coat Polysaccharide Biosynthesis Protein SpsA, Chain A"/>
    <property type="match status" value="1"/>
</dbReference>
<name>A0A328XSP1_9GAMM</name>
<evidence type="ECO:0000256" key="2">
    <source>
        <dbReference type="ARBA" id="ARBA00022676"/>
    </source>
</evidence>
<dbReference type="GO" id="GO:0009103">
    <property type="term" value="P:lipopolysaccharide biosynthetic process"/>
    <property type="evidence" value="ECO:0007669"/>
    <property type="project" value="UniProtKB-KW"/>
</dbReference>
<evidence type="ECO:0000256" key="3">
    <source>
        <dbReference type="ARBA" id="ARBA00022679"/>
    </source>
</evidence>
<dbReference type="GO" id="GO:0005886">
    <property type="term" value="C:plasma membrane"/>
    <property type="evidence" value="ECO:0007669"/>
    <property type="project" value="TreeGrafter"/>
</dbReference>
<dbReference type="PANTHER" id="PTHR48090:SF3">
    <property type="entry name" value="UNDECAPRENYL-PHOSPHATE 4-DEOXY-4-FORMAMIDO-L-ARABINOSE TRANSFERASE"/>
    <property type="match status" value="1"/>
</dbReference>
<dbReference type="InterPro" id="IPR050256">
    <property type="entry name" value="Glycosyltransferase_2"/>
</dbReference>
<comment type="caution">
    <text evidence="10">The sequence shown here is derived from an EMBL/GenBank/DDBJ whole genome shotgun (WGS) entry which is preliminary data.</text>
</comment>
<dbReference type="CDD" id="cd04179">
    <property type="entry name" value="DPM_DPG-synthase_like"/>
    <property type="match status" value="1"/>
</dbReference>
<gene>
    <name evidence="10" type="ORF">BCL93_103212</name>
</gene>
<dbReference type="Proteomes" id="UP000249700">
    <property type="component" value="Unassembled WGS sequence"/>
</dbReference>